<organism evidence="2 3">
    <name type="scientific">Musa troglodytarum</name>
    <name type="common">fe'i banana</name>
    <dbReference type="NCBI Taxonomy" id="320322"/>
    <lineage>
        <taxon>Eukaryota</taxon>
        <taxon>Viridiplantae</taxon>
        <taxon>Streptophyta</taxon>
        <taxon>Embryophyta</taxon>
        <taxon>Tracheophyta</taxon>
        <taxon>Spermatophyta</taxon>
        <taxon>Magnoliopsida</taxon>
        <taxon>Liliopsida</taxon>
        <taxon>Zingiberales</taxon>
        <taxon>Musaceae</taxon>
        <taxon>Musa</taxon>
    </lineage>
</organism>
<dbReference type="AlphaFoldDB" id="A0A9E7IFY7"/>
<evidence type="ECO:0000313" key="2">
    <source>
        <dbReference type="EMBL" id="URE46143.1"/>
    </source>
</evidence>
<dbReference type="EMBL" id="CP097511">
    <property type="protein sequence ID" value="URE46143.1"/>
    <property type="molecule type" value="Genomic_DNA"/>
</dbReference>
<sequence length="157" mass="18408">MRLEQVLADYGQERGKESGNSRQHQPVRWILPCSKKEKPSESSHSFLVTFLHHHLTNHSTLSLSPLPVQLFPAPFSQLFFSLAYFCLLLLLLVSLFFKRKKFSLPWIKWKTIRKLKKPTAAVAAITAATMEHRHQQQLRHRHRHQLCLPKPFRKPAR</sequence>
<gene>
    <name evidence="2" type="ORF">MUK42_13906</name>
</gene>
<evidence type="ECO:0000256" key="1">
    <source>
        <dbReference type="SAM" id="Phobius"/>
    </source>
</evidence>
<feature type="transmembrane region" description="Helical" evidence="1">
    <location>
        <begin position="75"/>
        <end position="97"/>
    </location>
</feature>
<dbReference type="OrthoDB" id="678085at2759"/>
<proteinExistence type="predicted"/>
<keyword evidence="3" id="KW-1185">Reference proteome</keyword>
<name>A0A9E7IFY7_9LILI</name>
<evidence type="ECO:0000313" key="3">
    <source>
        <dbReference type="Proteomes" id="UP001055439"/>
    </source>
</evidence>
<keyword evidence="1" id="KW-0812">Transmembrane</keyword>
<reference evidence="2" key="1">
    <citation type="submission" date="2022-05" db="EMBL/GenBank/DDBJ databases">
        <title>The Musa troglodytarum L. genome provides insights into the mechanism of non-climacteric behaviour and enrichment of carotenoids.</title>
        <authorList>
            <person name="Wang J."/>
        </authorList>
    </citation>
    <scope>NUCLEOTIDE SEQUENCE</scope>
    <source>
        <tissue evidence="2">Leaf</tissue>
    </source>
</reference>
<keyword evidence="1" id="KW-0472">Membrane</keyword>
<keyword evidence="1" id="KW-1133">Transmembrane helix</keyword>
<protein>
    <submittedName>
        <fullName evidence="2">Uncharacterized protein</fullName>
    </submittedName>
</protein>
<dbReference type="Proteomes" id="UP001055439">
    <property type="component" value="Chromosome 9"/>
</dbReference>
<accession>A0A9E7IFY7</accession>